<feature type="compositionally biased region" description="Acidic residues" evidence="17">
    <location>
        <begin position="413"/>
        <end position="435"/>
    </location>
</feature>
<feature type="compositionally biased region" description="Acidic residues" evidence="17">
    <location>
        <begin position="141"/>
        <end position="151"/>
    </location>
</feature>
<dbReference type="PANTHER" id="PTHR16489">
    <property type="entry name" value="GH11727P"/>
    <property type="match status" value="1"/>
</dbReference>
<evidence type="ECO:0000256" key="16">
    <source>
        <dbReference type="ARBA" id="ARBA00047011"/>
    </source>
</evidence>
<dbReference type="InterPro" id="IPR051254">
    <property type="entry name" value="PPP1R15"/>
</dbReference>
<evidence type="ECO:0000256" key="11">
    <source>
        <dbReference type="ARBA" id="ARBA00023016"/>
    </source>
</evidence>
<feature type="region of interest" description="Disordered" evidence="17">
    <location>
        <begin position="197"/>
        <end position="265"/>
    </location>
</feature>
<keyword evidence="12" id="KW-0496">Mitochondrion</keyword>
<evidence type="ECO:0000256" key="8">
    <source>
        <dbReference type="ARBA" id="ARBA00022824"/>
    </source>
</evidence>
<dbReference type="InterPro" id="IPR019523">
    <property type="entry name" value="Prot_Pase1_reg-su15A/B_C"/>
</dbReference>
<evidence type="ECO:0000256" key="7">
    <source>
        <dbReference type="ARBA" id="ARBA00022787"/>
    </source>
</evidence>
<protein>
    <recommendedName>
        <fullName evidence="14">Protein phosphatase 1 regulatory subunit 15A</fullName>
    </recommendedName>
    <alternativeName>
        <fullName evidence="15">Growth arrest and DNA damage-inducible protein GADD34</fullName>
    </alternativeName>
</protein>
<keyword evidence="13" id="KW-0472">Membrane</keyword>
<evidence type="ECO:0000256" key="14">
    <source>
        <dbReference type="ARBA" id="ARBA00040008"/>
    </source>
</evidence>
<dbReference type="RefSeq" id="XP_004710706.1">
    <property type="nucleotide sequence ID" value="XM_004710649.2"/>
</dbReference>
<feature type="region of interest" description="Disordered" evidence="17">
    <location>
        <begin position="286"/>
        <end position="315"/>
    </location>
</feature>
<evidence type="ECO:0000256" key="3">
    <source>
        <dbReference type="ARBA" id="ARBA00010161"/>
    </source>
</evidence>
<evidence type="ECO:0000256" key="12">
    <source>
        <dbReference type="ARBA" id="ARBA00023128"/>
    </source>
</evidence>
<feature type="compositionally biased region" description="Basic and acidic residues" evidence="17">
    <location>
        <begin position="254"/>
        <end position="265"/>
    </location>
</feature>
<feature type="compositionally biased region" description="Acidic residues" evidence="17">
    <location>
        <begin position="544"/>
        <end position="562"/>
    </location>
</feature>
<sequence>MAPKQGPPLGASFFLSPLVGILNRAWSRLRGPGPPEPWGMEVASRKAALDVETELSLALGNATWSGHPYGEAEDKGLAEDNNGAADLKAPTSLVEASEVDREGCAEKEAPRVVREQGSGLVGSQPAPLPSGLPTRTPPDPLGEEQSEEEDRDTAVHPEMAKTFACPVVACMYGPRPKEEEAEKGKLVKEAWPQTTTCLFSPGPVPGAALWTEEATEGHKDEEDGAAEDREARKAAMASWWPVSHPRTGEYPSGKSKEEAAEKDGDPELLCYSQAWRSLLSLSLEAAPTRNTETEEGAGGEGGASGTTAEKWGAGRPFFIPSTRTFLRALVFWPGKASEKAGHEEGACRAAQEGGEAAAGPTSSPSVSPSSKVQVIWPGEEEEDSEDHSSGEAEGPSSLQATGAFLKDWVYWPGEEEEEEDEEDRDSEAAEEEGEAEWVYKPGEDSEEEEEEGEAEWIYKPGEDSEEEEEEGEAEWIYKPGEDSEEEEEEGEAEWIYKPGEDSEEEEEEDRASRAPEEEGEAEGLTSVPSTSTFLKNWVYRPGEDSEEEEDGDSGAVEEDGEAEGLSCLSSTSTFLKNWVYRPGEDLEEGEEENSDSEAALGDSTGRPHPPLQVAIYLPGEKPLPPWAPPLLPHRLQRRLESLQAPTPGDPDPETPQQARKVRFADKVIVHRLIVWAGPAQAVRRGPWEEMARDRSRFARRIARTQKELDPCFTPAARAKAWERLRDPPLSLAASPAPGTQTLARPSEAPHLAPPLSPTEATPSPSHCLALQERRG</sequence>
<evidence type="ECO:0000256" key="5">
    <source>
        <dbReference type="ARBA" id="ARBA00022703"/>
    </source>
</evidence>
<keyword evidence="5" id="KW-0053">Apoptosis</keyword>
<keyword evidence="7" id="KW-1000">Mitochondrion outer membrane</keyword>
<feature type="compositionally biased region" description="Basic and acidic residues" evidence="17">
    <location>
        <begin position="98"/>
        <end position="114"/>
    </location>
</feature>
<feature type="region of interest" description="Disordered" evidence="17">
    <location>
        <begin position="728"/>
        <end position="775"/>
    </location>
</feature>
<dbReference type="GeneID" id="101650465"/>
<evidence type="ECO:0000256" key="15">
    <source>
        <dbReference type="ARBA" id="ARBA00042438"/>
    </source>
</evidence>
<feature type="compositionally biased region" description="Acidic residues" evidence="17">
    <location>
        <begin position="585"/>
        <end position="595"/>
    </location>
</feature>
<comment type="subunit">
    <text evidence="16">Interacts with PPP1CA. Interacts with EIF2S1. Interacts with PCNA. Interacts with LYN and KMT2A/MLL1. Interacts with PPP1R1A and SMARCB1. Interacts with SMAD7. Interacts with BAG1. Interacts with NOX4.</text>
</comment>
<evidence type="ECO:0000256" key="2">
    <source>
        <dbReference type="ARBA" id="ARBA00004570"/>
    </source>
</evidence>
<comment type="similarity">
    <text evidence="3">Belongs to the PPP1R15 family.</text>
</comment>
<feature type="region of interest" description="Disordered" evidence="17">
    <location>
        <begin position="581"/>
        <end position="657"/>
    </location>
</feature>
<evidence type="ECO:0000256" key="10">
    <source>
        <dbReference type="ARBA" id="ARBA00022845"/>
    </source>
</evidence>
<gene>
    <name evidence="20" type="primary">PPP1R15A</name>
</gene>
<organism evidence="19 20">
    <name type="scientific">Echinops telfairi</name>
    <name type="common">Lesser hedgehog tenrec</name>
    <dbReference type="NCBI Taxonomy" id="9371"/>
    <lineage>
        <taxon>Eukaryota</taxon>
        <taxon>Metazoa</taxon>
        <taxon>Chordata</taxon>
        <taxon>Craniata</taxon>
        <taxon>Vertebrata</taxon>
        <taxon>Euteleostomi</taxon>
        <taxon>Mammalia</taxon>
        <taxon>Eutheria</taxon>
        <taxon>Afrotheria</taxon>
        <taxon>Tenrecidae</taxon>
        <taxon>Tenrecinae</taxon>
        <taxon>Echinops</taxon>
    </lineage>
</organism>
<reference evidence="20" key="1">
    <citation type="submission" date="2025-08" db="UniProtKB">
        <authorList>
            <consortium name="RefSeq"/>
        </authorList>
    </citation>
    <scope>IDENTIFICATION</scope>
</reference>
<feature type="compositionally biased region" description="Low complexity" evidence="17">
    <location>
        <begin position="728"/>
        <end position="737"/>
    </location>
</feature>
<evidence type="ECO:0000256" key="9">
    <source>
        <dbReference type="ARBA" id="ARBA00022843"/>
    </source>
</evidence>
<feature type="compositionally biased region" description="Basic and acidic residues" evidence="17">
    <location>
        <begin position="215"/>
        <end position="233"/>
    </location>
</feature>
<dbReference type="Pfam" id="PF10488">
    <property type="entry name" value="PP1c_bdg"/>
    <property type="match status" value="1"/>
</dbReference>
<dbReference type="RefSeq" id="XP_045148683.1">
    <property type="nucleotide sequence ID" value="XM_045292748.1"/>
</dbReference>
<evidence type="ECO:0000259" key="18">
    <source>
        <dbReference type="Pfam" id="PF10488"/>
    </source>
</evidence>
<evidence type="ECO:0000256" key="17">
    <source>
        <dbReference type="SAM" id="MobiDB-lite"/>
    </source>
</evidence>
<dbReference type="Proteomes" id="UP000694863">
    <property type="component" value="Unplaced"/>
</dbReference>
<evidence type="ECO:0000256" key="13">
    <source>
        <dbReference type="ARBA" id="ARBA00023136"/>
    </source>
</evidence>
<comment type="subcellular location">
    <subcellularLocation>
        <location evidence="1">Endoplasmic reticulum membrane</location>
        <topology evidence="1">Peripheral membrane protein</topology>
        <orientation evidence="1">Cytoplasmic side</orientation>
    </subcellularLocation>
    <subcellularLocation>
        <location evidence="2">Mitochondrion outer membrane</location>
        <topology evidence="2">Peripheral membrane protein</topology>
        <orientation evidence="2">Cytoplasmic side</orientation>
    </subcellularLocation>
</comment>
<feature type="compositionally biased region" description="Pro residues" evidence="17">
    <location>
        <begin position="621"/>
        <end position="631"/>
    </location>
</feature>
<feature type="region of interest" description="Disordered" evidence="17">
    <location>
        <begin position="337"/>
        <end position="568"/>
    </location>
</feature>
<evidence type="ECO:0000313" key="19">
    <source>
        <dbReference type="Proteomes" id="UP000694863"/>
    </source>
</evidence>
<keyword evidence="4" id="KW-0597">Phosphoprotein</keyword>
<feature type="compositionally biased region" description="Pro residues" evidence="17">
    <location>
        <begin position="126"/>
        <end position="140"/>
    </location>
</feature>
<feature type="compositionally biased region" description="Acidic residues" evidence="17">
    <location>
        <begin position="444"/>
        <end position="454"/>
    </location>
</feature>
<feature type="compositionally biased region" description="Acidic residues" evidence="17">
    <location>
        <begin position="482"/>
        <end position="492"/>
    </location>
</feature>
<feature type="compositionally biased region" description="Basic and acidic residues" evidence="17">
    <location>
        <begin position="337"/>
        <end position="346"/>
    </location>
</feature>
<keyword evidence="19" id="KW-1185">Reference proteome</keyword>
<evidence type="ECO:0000256" key="6">
    <source>
        <dbReference type="ARBA" id="ARBA00022737"/>
    </source>
</evidence>
<keyword evidence="10" id="KW-0810">Translation regulation</keyword>
<accession>A0ABM0IYD1</accession>
<keyword evidence="9" id="KW-0832">Ubl conjugation</keyword>
<keyword evidence="6" id="KW-0677">Repeat</keyword>
<name>A0ABM0IYD1_ECHTE</name>
<feature type="compositionally biased region" description="Acidic residues" evidence="17">
    <location>
        <begin position="463"/>
        <end position="473"/>
    </location>
</feature>
<keyword evidence="8" id="KW-0256">Endoplasmic reticulum</keyword>
<feature type="domain" description="Protein phosphatase 1 regulatory subunit 15A/B C-terminal" evidence="18">
    <location>
        <begin position="680"/>
        <end position="724"/>
    </location>
</feature>
<feature type="region of interest" description="Disordered" evidence="17">
    <location>
        <begin position="62"/>
        <end position="157"/>
    </location>
</feature>
<feature type="compositionally biased region" description="Low complexity" evidence="17">
    <location>
        <begin position="347"/>
        <end position="370"/>
    </location>
</feature>
<evidence type="ECO:0000313" key="20">
    <source>
        <dbReference type="RefSeq" id="XP_004710706.1"/>
    </source>
</evidence>
<evidence type="ECO:0000256" key="1">
    <source>
        <dbReference type="ARBA" id="ARBA00004397"/>
    </source>
</evidence>
<proteinExistence type="inferred from homology"/>
<evidence type="ECO:0000256" key="4">
    <source>
        <dbReference type="ARBA" id="ARBA00022553"/>
    </source>
</evidence>
<dbReference type="PANTHER" id="PTHR16489:SF14">
    <property type="entry name" value="PROTEIN PHOSPHATASE 1 REGULATORY SUBUNIT 15A"/>
    <property type="match status" value="1"/>
</dbReference>
<keyword evidence="11" id="KW-0346">Stress response</keyword>